<keyword evidence="1" id="KW-0472">Membrane</keyword>
<evidence type="ECO:0000313" key="2">
    <source>
        <dbReference type="EMBL" id="KGH30813.1"/>
    </source>
</evidence>
<protein>
    <submittedName>
        <fullName evidence="2">Uncharacterized protein</fullName>
    </submittedName>
</protein>
<gene>
    <name evidence="2" type="ORF">P353_08105</name>
</gene>
<accession>A0A096FM08</accession>
<dbReference type="Proteomes" id="UP000029553">
    <property type="component" value="Unassembled WGS sequence"/>
</dbReference>
<dbReference type="RefSeq" id="WP_034367553.1">
    <property type="nucleotide sequence ID" value="NZ_AWOR01000037.1"/>
</dbReference>
<name>A0A096FM08_COMTE</name>
<evidence type="ECO:0000313" key="3">
    <source>
        <dbReference type="Proteomes" id="UP000029553"/>
    </source>
</evidence>
<reference evidence="2 3" key="1">
    <citation type="submission" date="2013-09" db="EMBL/GenBank/DDBJ databases">
        <title>High correlation between genotypes and phenotypes of environmental bacteria Comamonas testosteroni strains.</title>
        <authorList>
            <person name="Liu L."/>
            <person name="Zhu W."/>
            <person name="Xia X."/>
            <person name="Xu B."/>
            <person name="Luo M."/>
            <person name="Wang G."/>
        </authorList>
    </citation>
    <scope>NUCLEOTIDE SEQUENCE [LARGE SCALE GENOMIC DNA]</scope>
    <source>
        <strain evidence="2 3">JL40</strain>
    </source>
</reference>
<organism evidence="2 3">
    <name type="scientific">Comamonas testosteroni</name>
    <name type="common">Pseudomonas testosteroni</name>
    <dbReference type="NCBI Taxonomy" id="285"/>
    <lineage>
        <taxon>Bacteria</taxon>
        <taxon>Pseudomonadati</taxon>
        <taxon>Pseudomonadota</taxon>
        <taxon>Betaproteobacteria</taxon>
        <taxon>Burkholderiales</taxon>
        <taxon>Comamonadaceae</taxon>
        <taxon>Comamonas</taxon>
    </lineage>
</organism>
<dbReference type="EMBL" id="AWOR01000037">
    <property type="protein sequence ID" value="KGH30813.1"/>
    <property type="molecule type" value="Genomic_DNA"/>
</dbReference>
<dbReference type="AlphaFoldDB" id="A0A096FM08"/>
<feature type="transmembrane region" description="Helical" evidence="1">
    <location>
        <begin position="69"/>
        <end position="87"/>
    </location>
</feature>
<keyword evidence="1" id="KW-0812">Transmembrane</keyword>
<feature type="transmembrane region" description="Helical" evidence="1">
    <location>
        <begin position="99"/>
        <end position="117"/>
    </location>
</feature>
<sequence>MIERDKLPEQETMVGFMEENDVQGVYYGLQLAERAYGGGVRAGIDALVHKPKEFDAAVATYLRQPNRQVQMHTAIFGGGGLLFGALAAKDLINGSEDNFLTVLKAAIAVFGVLAALHERMKRAVMGKMIDSISAALDSTPASLNRERYSAFLHENPQLKAFAERLNQASELPTLRDLVALKFHEIDLLGAVSS</sequence>
<keyword evidence="1" id="KW-1133">Transmembrane helix</keyword>
<comment type="caution">
    <text evidence="2">The sequence shown here is derived from an EMBL/GenBank/DDBJ whole genome shotgun (WGS) entry which is preliminary data.</text>
</comment>
<proteinExistence type="predicted"/>
<evidence type="ECO:0000256" key="1">
    <source>
        <dbReference type="SAM" id="Phobius"/>
    </source>
</evidence>